<evidence type="ECO:0000313" key="3">
    <source>
        <dbReference type="EMBL" id="GDZ94937.1"/>
    </source>
</evidence>
<evidence type="ECO:0000313" key="4">
    <source>
        <dbReference type="Proteomes" id="UP000299794"/>
    </source>
</evidence>
<protein>
    <submittedName>
        <fullName evidence="3">TPR repeat-containing protein</fullName>
    </submittedName>
</protein>
<reference evidence="4" key="1">
    <citation type="submission" date="2019-02" db="EMBL/GenBank/DDBJ databases">
        <title>Draft genome sequence of Planktothrix agardhii NIES-905.</title>
        <authorList>
            <person name="Yamaguchi H."/>
            <person name="Suzuki S."/>
            <person name="Kawachi M."/>
        </authorList>
    </citation>
    <scope>NUCLEOTIDE SEQUENCE [LARGE SCALE GENOMIC DNA]</scope>
    <source>
        <strain evidence="4">CCAP 1459/11A</strain>
    </source>
</reference>
<feature type="repeat" description="TPR" evidence="1">
    <location>
        <begin position="619"/>
        <end position="652"/>
    </location>
</feature>
<dbReference type="PROSITE" id="PS50005">
    <property type="entry name" value="TPR"/>
    <property type="match status" value="1"/>
</dbReference>
<evidence type="ECO:0000259" key="2">
    <source>
        <dbReference type="Pfam" id="PF12770"/>
    </source>
</evidence>
<keyword evidence="1" id="KW-0802">TPR repeat</keyword>
<accession>A0A4P6A1M9</accession>
<dbReference type="SMART" id="SM00028">
    <property type="entry name" value="TPR"/>
    <property type="match status" value="5"/>
</dbReference>
<dbReference type="InterPro" id="IPR019734">
    <property type="entry name" value="TPR_rpt"/>
</dbReference>
<name>A0A4P6A1M9_PLAAG</name>
<dbReference type="PANTHER" id="PTHR10098">
    <property type="entry name" value="RAPSYN-RELATED"/>
    <property type="match status" value="1"/>
</dbReference>
<dbReference type="RefSeq" id="WP_141294926.1">
    <property type="nucleotide sequence ID" value="NZ_BJCD01000050.1"/>
</dbReference>
<feature type="domain" description="CHAT" evidence="2">
    <location>
        <begin position="959"/>
        <end position="1287"/>
    </location>
</feature>
<dbReference type="InterPro" id="IPR011990">
    <property type="entry name" value="TPR-like_helical_dom_sf"/>
</dbReference>
<dbReference type="Proteomes" id="UP000299794">
    <property type="component" value="Unassembled WGS sequence"/>
</dbReference>
<dbReference type="Gene3D" id="1.25.40.10">
    <property type="entry name" value="Tetratricopeptide repeat domain"/>
    <property type="match status" value="4"/>
</dbReference>
<sequence length="1289" mass="147274">MYIQRHTAYRNFIQALLNSPSNKAIEIVVANQDLIDSGLVQTMEEVSVELADRGKISNDALANWAKIQNYLAYFIEFIPGDRANNIEKSLAYCENALQVLTREAFPREWASTKKSLGAVYLKRIRGEEAENLELAINNCSEALEVCTSELFPDVWAAAQLTRGKAYRQRIRGEQSDNLEEAISCFTASLKVYTREQFPLVWVEIQGLLVFAYSGRLHGEKTDNLDMAISYMENTLQVFTREAFPEQWALTQGTLGQAYFSCHHSDRAENIEKTIACYKKALGVYTRENFPQNWAAIQNNLGAAYTERICGEPIKNLEEAIIYCERALQVHTRETFPENWAQIQITLGNAYNRRISGERSLNLEQAITCYQNALQVLSFAAYPKDWVETQIGLAVAYCERIDGKRPENLALAVAHNENILHNINCEDFPKHWAFAQNNLGVIYYERVRGGQVEEWEQAVNCYNNALQIFTYEVYPQQWAEIQMNLGNLYQIPTPTQNDEEDNIENLISTCYENALQFFTCEANTASWVVIQANLARFYALKQSGEKSENQERAIACSTNALQVLTREAFPERWAIIQTNLGSIYKDRISGDRTENLKRAISCHENAVQILTSEAFPHKWVTLQGNLGQVYEQNGQVEKAIQTFQDALKSINSTAFPWESLKIGRDLGNTAFNARLWPEAIQGYAAAIDGAEQIRTYISSESQRQELVAGFTTEGIYEKMVQACINDGQLGKALQYAERSRSKMLVDLMKSNDLYSGGEIPPQVQQYLEEYEALQRQIDQIRLSTNFDNTEELLELGTSSNTDVAIQAHNETIVALEAEKQKVWQKLRKLDPVLAGQIQVSPLDLTDMRRLIDNPNTAILSFYITSNDTHIFVLRQNEINCHTCKGQGLGTLREWIKENWLLRYCMKEIDKSWNRMANFVEALVKDDELLKHLENPFQKRADWQSQMEYFLAELAQRLRINDLISQHLSDLDELILVPHLSLHQIPFAALPIGENEYLGDKFIIRYTPSCQVLDFCKKRPPVETALKYGTVEDATDDLPCASFECEEIAKLYEIPNQLRLKGSSQATKNNYRQLVKHEKVQVLHSSHHASSRLDQPLESILLLANGEKLTLGELLTPGWRVPDLLEVFLSCCETNLGNPDITDDILTIGFGFLCAGARSVVSTLWSVDELATAIFCILYYQYRQPDKEMSRPVALQKAQQELRTLTQEKLTVDLNKKFDKAEEYRLYAEEKLNEYPETSQEYLSWKQEEENRAKVPYGINRAIERLASFEPDELPFSHPIYWAGFTCSGLR</sequence>
<dbReference type="SUPFAM" id="SSF48452">
    <property type="entry name" value="TPR-like"/>
    <property type="match status" value="4"/>
</dbReference>
<dbReference type="Pfam" id="PF13176">
    <property type="entry name" value="TPR_7"/>
    <property type="match status" value="1"/>
</dbReference>
<dbReference type="PANTHER" id="PTHR10098:SF108">
    <property type="entry name" value="TETRATRICOPEPTIDE REPEAT PROTEIN 28"/>
    <property type="match status" value="1"/>
</dbReference>
<comment type="caution">
    <text evidence="3">The sequence shown here is derived from an EMBL/GenBank/DDBJ whole genome shotgun (WGS) entry which is preliminary data.</text>
</comment>
<dbReference type="EMBL" id="BJCD01000050">
    <property type="protein sequence ID" value="GDZ94937.1"/>
    <property type="molecule type" value="Genomic_DNA"/>
</dbReference>
<organism evidence="3 4">
    <name type="scientific">Planktothrix agardhii CCAP 1459/11A</name>
    <dbReference type="NCBI Taxonomy" id="282420"/>
    <lineage>
        <taxon>Bacteria</taxon>
        <taxon>Bacillati</taxon>
        <taxon>Cyanobacteriota</taxon>
        <taxon>Cyanophyceae</taxon>
        <taxon>Oscillatoriophycideae</taxon>
        <taxon>Oscillatoriales</taxon>
        <taxon>Microcoleaceae</taxon>
        <taxon>Planktothrix</taxon>
    </lineage>
</organism>
<evidence type="ECO:0000256" key="1">
    <source>
        <dbReference type="PROSITE-ProRule" id="PRU00339"/>
    </source>
</evidence>
<dbReference type="Pfam" id="PF12770">
    <property type="entry name" value="CHAT"/>
    <property type="match status" value="1"/>
</dbReference>
<gene>
    <name evidence="3" type="ORF">PA905_29740</name>
</gene>
<dbReference type="InterPro" id="IPR024983">
    <property type="entry name" value="CHAT_dom"/>
</dbReference>
<proteinExistence type="predicted"/>